<keyword evidence="2" id="KW-0812">Transmembrane</keyword>
<accession>A0ABS3TP19</accession>
<evidence type="ECO:0000256" key="1">
    <source>
        <dbReference type="SAM" id="MobiDB-lite"/>
    </source>
</evidence>
<protein>
    <submittedName>
        <fullName evidence="3">Type II secretion system protein</fullName>
    </submittedName>
</protein>
<keyword evidence="4" id="KW-1185">Reference proteome</keyword>
<organism evidence="3 4">
    <name type="scientific">Pseudomonas schmalbachii</name>
    <dbReference type="NCBI Taxonomy" id="2816993"/>
    <lineage>
        <taxon>Bacteria</taxon>
        <taxon>Pseudomonadati</taxon>
        <taxon>Pseudomonadota</taxon>
        <taxon>Gammaproteobacteria</taxon>
        <taxon>Pseudomonadales</taxon>
        <taxon>Pseudomonadaceae</taxon>
        <taxon>Pseudomonas</taxon>
    </lineage>
</organism>
<proteinExistence type="predicted"/>
<reference evidence="3 4" key="1">
    <citation type="submission" date="2020-12" db="EMBL/GenBank/DDBJ databases">
        <title>Pseudomonas schmalbachii sp. nov. isolated from millipede gut.</title>
        <authorList>
            <person name="Shelomi M."/>
        </authorList>
    </citation>
    <scope>NUCLEOTIDE SEQUENCE [LARGE SCALE GENOMIC DNA]</scope>
    <source>
        <strain evidence="3 4">Milli4</strain>
    </source>
</reference>
<evidence type="ECO:0000313" key="4">
    <source>
        <dbReference type="Proteomes" id="UP000669060"/>
    </source>
</evidence>
<feature type="compositionally biased region" description="Low complexity" evidence="1">
    <location>
        <begin position="180"/>
        <end position="198"/>
    </location>
</feature>
<sequence length="205" mass="22458">MAACMRTGSRGPASQEGFTYFGVLFIVVVMGLMLASVGEIWATAAKREKERQLLWVGTQYASALRSYYASSPGLAQFPSSLEELLEDKRFPQPQHHLRRLYPDPMTGDMEWGLVRTIDGRISGVYSQSRETPIKKAGFPLRWEAFEGMESYSDWQFVAEKDLTDSRQSGGGQGQPGSSGRGQPFVPSPLQSSPLPSSPAGSAGEE</sequence>
<feature type="transmembrane region" description="Helical" evidence="2">
    <location>
        <begin position="20"/>
        <end position="42"/>
    </location>
</feature>
<evidence type="ECO:0000313" key="3">
    <source>
        <dbReference type="EMBL" id="MBO3275411.1"/>
    </source>
</evidence>
<keyword evidence="2" id="KW-1133">Transmembrane helix</keyword>
<dbReference type="Proteomes" id="UP000669060">
    <property type="component" value="Unassembled WGS sequence"/>
</dbReference>
<dbReference type="EMBL" id="JAELYA010000003">
    <property type="protein sequence ID" value="MBO3275411.1"/>
    <property type="molecule type" value="Genomic_DNA"/>
</dbReference>
<dbReference type="RefSeq" id="WP_208313356.1">
    <property type="nucleotide sequence ID" value="NZ_JAELYA010000003.1"/>
</dbReference>
<evidence type="ECO:0000256" key="2">
    <source>
        <dbReference type="SAM" id="Phobius"/>
    </source>
</evidence>
<comment type="caution">
    <text evidence="3">The sequence shown here is derived from an EMBL/GenBank/DDBJ whole genome shotgun (WGS) entry which is preliminary data.</text>
</comment>
<feature type="compositionally biased region" description="Gly residues" evidence="1">
    <location>
        <begin position="168"/>
        <end position="179"/>
    </location>
</feature>
<gene>
    <name evidence="3" type="ORF">JFY56_09260</name>
</gene>
<keyword evidence="2" id="KW-0472">Membrane</keyword>
<name>A0ABS3TP19_9PSED</name>
<feature type="region of interest" description="Disordered" evidence="1">
    <location>
        <begin position="159"/>
        <end position="205"/>
    </location>
</feature>